<dbReference type="Proteomes" id="UP001617427">
    <property type="component" value="Unassembled WGS sequence"/>
</dbReference>
<feature type="transmembrane region" description="Helical" evidence="1">
    <location>
        <begin position="25"/>
        <end position="43"/>
    </location>
</feature>
<keyword evidence="3" id="KW-1185">Reference proteome</keyword>
<dbReference type="RefSeq" id="WP_169801823.1">
    <property type="nucleotide sequence ID" value="NZ_JBIUZV010000003.1"/>
</dbReference>
<organism evidence="2 3">
    <name type="scientific">Herbaspirillum chlorophenolicum</name>
    <dbReference type="NCBI Taxonomy" id="211589"/>
    <lineage>
        <taxon>Bacteria</taxon>
        <taxon>Pseudomonadati</taxon>
        <taxon>Pseudomonadota</taxon>
        <taxon>Betaproteobacteria</taxon>
        <taxon>Burkholderiales</taxon>
        <taxon>Oxalobacteraceae</taxon>
        <taxon>Herbaspirillum</taxon>
    </lineage>
</organism>
<evidence type="ECO:0000313" key="3">
    <source>
        <dbReference type="Proteomes" id="UP001617427"/>
    </source>
</evidence>
<keyword evidence="1" id="KW-0472">Membrane</keyword>
<sequence>MTDHYLHQELGPIAIEPLQPTERKLIGAIFFLGLALLGGLFFLQRCFPLAG</sequence>
<evidence type="ECO:0000256" key="1">
    <source>
        <dbReference type="SAM" id="Phobius"/>
    </source>
</evidence>
<reference evidence="2 3" key="1">
    <citation type="submission" date="2024-10" db="EMBL/GenBank/DDBJ databases">
        <title>The Natural Products Discovery Center: Release of the First 8490 Sequenced Strains for Exploring Actinobacteria Biosynthetic Diversity.</title>
        <authorList>
            <person name="Kalkreuter E."/>
            <person name="Kautsar S.A."/>
            <person name="Yang D."/>
            <person name="Bader C.D."/>
            <person name="Teijaro C.N."/>
            <person name="Fluegel L."/>
            <person name="Davis C.M."/>
            <person name="Simpson J.R."/>
            <person name="Lauterbach L."/>
            <person name="Steele A.D."/>
            <person name="Gui C."/>
            <person name="Meng S."/>
            <person name="Li G."/>
            <person name="Viehrig K."/>
            <person name="Ye F."/>
            <person name="Su P."/>
            <person name="Kiefer A.F."/>
            <person name="Nichols A."/>
            <person name="Cepeda A.J."/>
            <person name="Yan W."/>
            <person name="Fan B."/>
            <person name="Jiang Y."/>
            <person name="Adhikari A."/>
            <person name="Zheng C.-J."/>
            <person name="Schuster L."/>
            <person name="Cowan T.M."/>
            <person name="Smanski M.J."/>
            <person name="Chevrette M.G."/>
            <person name="De Carvalho L.P.S."/>
            <person name="Shen B."/>
        </authorList>
    </citation>
    <scope>NUCLEOTIDE SEQUENCE [LARGE SCALE GENOMIC DNA]</scope>
    <source>
        <strain evidence="2 3">NPDC087045</strain>
    </source>
</reference>
<proteinExistence type="predicted"/>
<accession>A0ABW8EW52</accession>
<evidence type="ECO:0000313" key="2">
    <source>
        <dbReference type="EMBL" id="MFJ3045676.1"/>
    </source>
</evidence>
<protein>
    <submittedName>
        <fullName evidence="2">Uncharacterized protein</fullName>
    </submittedName>
</protein>
<name>A0ABW8EW52_9BURK</name>
<gene>
    <name evidence="2" type="ORF">ACIPEN_07605</name>
</gene>
<keyword evidence="1" id="KW-0812">Transmembrane</keyword>
<comment type="caution">
    <text evidence="2">The sequence shown here is derived from an EMBL/GenBank/DDBJ whole genome shotgun (WGS) entry which is preliminary data.</text>
</comment>
<dbReference type="EMBL" id="JBIUZV010000003">
    <property type="protein sequence ID" value="MFJ3045676.1"/>
    <property type="molecule type" value="Genomic_DNA"/>
</dbReference>
<keyword evidence="1" id="KW-1133">Transmembrane helix</keyword>